<evidence type="ECO:0000256" key="1">
    <source>
        <dbReference type="SAM" id="MobiDB-lite"/>
    </source>
</evidence>
<accession>A0A310SFQ8</accession>
<evidence type="ECO:0000313" key="3">
    <source>
        <dbReference type="Proteomes" id="UP000250275"/>
    </source>
</evidence>
<reference evidence="2 3" key="1">
    <citation type="submission" date="2015-07" db="EMBL/GenBank/DDBJ databases">
        <title>The genome of Eufriesea mexicana.</title>
        <authorList>
            <person name="Pan H."/>
            <person name="Kapheim K."/>
        </authorList>
    </citation>
    <scope>NUCLEOTIDE SEQUENCE [LARGE SCALE GENOMIC DNA]</scope>
    <source>
        <strain evidence="2">0111107269</strain>
        <tissue evidence="2">Whole body</tissue>
    </source>
</reference>
<sequence>MALYPPSDSIEFPAMERNRHIARQTEHKEAEARDALRDVSPFRGRRGWRARLRRFTDIAYNAYAYGIPLDPLAEVRGSLPPKSSVCDSHGTCNVFAPSSVYARDTRYDCRVTGTPTIDDDDQRRSNFHTAKTNGSNVPEEISATLFGNPGYVSDYPSIAILCVPQRRFHAANPFAAFLFVNLPYYATARSIVVDLRYKNAINPATLRTANTVKTCRQIGRVLKFPKGKEKFREDEIGGEKRGEGGGGWNVDERSRRNEFDYLDERRTDESRRNATGWKWVESVKSRWKEEGERRANNRDERAGFLSSVPLNPATGWRGESQRTRRTSGGKAAHNSEGVLTGIAVGLTTTSTTEEITSLEATRDAIVANVDLDFPRGRGEKSLMRIASGTARRNFHRNSSGEMKRRDIDIVLRRYTDHDKGGYFARPNLAVVERGAASSFRTEERTRDRALVSYTVSEPYLCVVPPHVQPIISEDVAILVDMIDGELDRRHNATTYVALGHVAAIRKESGDVNVSFLRPAKVYRPLTGHAAEHSVDPEYEGA</sequence>
<keyword evidence="3" id="KW-1185">Reference proteome</keyword>
<feature type="region of interest" description="Disordered" evidence="1">
    <location>
        <begin position="288"/>
        <end position="333"/>
    </location>
</feature>
<dbReference type="EMBL" id="KQ760478">
    <property type="protein sequence ID" value="OAD60222.1"/>
    <property type="molecule type" value="Genomic_DNA"/>
</dbReference>
<name>A0A310SFQ8_9HYME</name>
<gene>
    <name evidence="2" type="ORF">WN48_06151</name>
</gene>
<feature type="compositionally biased region" description="Basic and acidic residues" evidence="1">
    <location>
        <begin position="288"/>
        <end position="302"/>
    </location>
</feature>
<protein>
    <submittedName>
        <fullName evidence="2">Uncharacterized protein</fullName>
    </submittedName>
</protein>
<organism evidence="2 3">
    <name type="scientific">Eufriesea mexicana</name>
    <dbReference type="NCBI Taxonomy" id="516756"/>
    <lineage>
        <taxon>Eukaryota</taxon>
        <taxon>Metazoa</taxon>
        <taxon>Ecdysozoa</taxon>
        <taxon>Arthropoda</taxon>
        <taxon>Hexapoda</taxon>
        <taxon>Insecta</taxon>
        <taxon>Pterygota</taxon>
        <taxon>Neoptera</taxon>
        <taxon>Endopterygota</taxon>
        <taxon>Hymenoptera</taxon>
        <taxon>Apocrita</taxon>
        <taxon>Aculeata</taxon>
        <taxon>Apoidea</taxon>
        <taxon>Anthophila</taxon>
        <taxon>Apidae</taxon>
        <taxon>Eufriesea</taxon>
    </lineage>
</organism>
<evidence type="ECO:0000313" key="2">
    <source>
        <dbReference type="EMBL" id="OAD60222.1"/>
    </source>
</evidence>
<dbReference type="Proteomes" id="UP000250275">
    <property type="component" value="Unassembled WGS sequence"/>
</dbReference>
<proteinExistence type="predicted"/>
<dbReference type="AlphaFoldDB" id="A0A310SFQ8"/>